<proteinExistence type="predicted"/>
<dbReference type="Proteomes" id="UP000637061">
    <property type="component" value="Unassembled WGS sequence"/>
</dbReference>
<accession>A0A8I1JG99</accession>
<gene>
    <name evidence="1" type="ORF">JEU22_01595</name>
</gene>
<reference evidence="1" key="1">
    <citation type="submission" date="2020-12" db="EMBL/GenBank/DDBJ databases">
        <title>Enhanced detection system for hospital associated transmission using whole genome sequencing surveillance.</title>
        <authorList>
            <person name="Harrison L.H."/>
            <person name="Van Tyne D."/>
            <person name="Marsh J.W."/>
            <person name="Griffith M.P."/>
            <person name="Snyder D.J."/>
            <person name="Cooper V.S."/>
            <person name="Mustapha M."/>
        </authorList>
    </citation>
    <scope>NUCLEOTIDE SEQUENCE</scope>
    <source>
        <strain evidence="1">PSB00042</strain>
    </source>
</reference>
<evidence type="ECO:0000313" key="1">
    <source>
        <dbReference type="EMBL" id="MBI6882592.1"/>
    </source>
</evidence>
<dbReference type="AlphaFoldDB" id="A0A8I1JG99"/>
<dbReference type="EMBL" id="JAEHTE010000001">
    <property type="protein sequence ID" value="MBI6882592.1"/>
    <property type="molecule type" value="Genomic_DNA"/>
</dbReference>
<comment type="caution">
    <text evidence="1">The sequence shown here is derived from an EMBL/GenBank/DDBJ whole genome shotgun (WGS) entry which is preliminary data.</text>
</comment>
<organism evidence="1 2">
    <name type="scientific">Pseudomonas putida</name>
    <name type="common">Arthrobacter siderocapsulatus</name>
    <dbReference type="NCBI Taxonomy" id="303"/>
    <lineage>
        <taxon>Bacteria</taxon>
        <taxon>Pseudomonadati</taxon>
        <taxon>Pseudomonadota</taxon>
        <taxon>Gammaproteobacteria</taxon>
        <taxon>Pseudomonadales</taxon>
        <taxon>Pseudomonadaceae</taxon>
        <taxon>Pseudomonas</taxon>
    </lineage>
</organism>
<sequence>MSAVFEHKFFTDGVLPASQTRIEQFFDRVASMTRFEEPVLREEIARLSRMQMMDFAERILAQSDDERLLRAFYMSPAVHRIMGLEGLEQYFYLLCSMAHDQIIHRDLFEDLASHLVSSYPNPRALNLLPSMHRLVTRVTGPGGTLAFNSPTFDNALASHLGSVIDKTNSNDEQIRSWDGLRQIHLPETFRVFMEDIKLREDFLALRHIAVDLFIQDRISPGYLEVLRDVLGDDALVSAYRDVSSRDHAMLSIVKLLPVWSESTFHDEQWLSHVQQAVDNGWIPADVNTMFEEGISEQQLPILAGFIMQNLDRLMDCDLKNEKGRALTNNIARMAKRMGFGAEALTFSIASASLDSSISREVPQPAGVAERIDLLSTPTSFSAPVTEVNAYNHILDITETVGLETLLEVAPSIHERFVVDFMNSRKTTMPMRDLLKMFPQCKGLVLENDLGM</sequence>
<protein>
    <submittedName>
        <fullName evidence="1">Uncharacterized protein</fullName>
    </submittedName>
</protein>
<dbReference type="RefSeq" id="WP_198746205.1">
    <property type="nucleotide sequence ID" value="NZ_JAEHTE010000001.1"/>
</dbReference>
<name>A0A8I1JG99_PSEPU</name>
<evidence type="ECO:0000313" key="2">
    <source>
        <dbReference type="Proteomes" id="UP000637061"/>
    </source>
</evidence>